<organism evidence="3 4">
    <name type="scientific">Thraustotheca clavata</name>
    <dbReference type="NCBI Taxonomy" id="74557"/>
    <lineage>
        <taxon>Eukaryota</taxon>
        <taxon>Sar</taxon>
        <taxon>Stramenopiles</taxon>
        <taxon>Oomycota</taxon>
        <taxon>Saprolegniomycetes</taxon>
        <taxon>Saprolegniales</taxon>
        <taxon>Achlyaceae</taxon>
        <taxon>Thraustotheca</taxon>
    </lineage>
</organism>
<evidence type="ECO:0000313" key="4">
    <source>
        <dbReference type="Proteomes" id="UP000243217"/>
    </source>
</evidence>
<dbReference type="Pfam" id="PF07714">
    <property type="entry name" value="PK_Tyr_Ser-Thr"/>
    <property type="match status" value="1"/>
</dbReference>
<evidence type="ECO:0000259" key="2">
    <source>
        <dbReference type="PROSITE" id="PS50011"/>
    </source>
</evidence>
<dbReference type="Gene3D" id="3.30.200.20">
    <property type="entry name" value="Phosphorylase Kinase, domain 1"/>
    <property type="match status" value="1"/>
</dbReference>
<comment type="caution">
    <text evidence="3">The sequence shown here is derived from an EMBL/GenBank/DDBJ whole genome shotgun (WGS) entry which is preliminary data.</text>
</comment>
<keyword evidence="1" id="KW-0812">Transmembrane</keyword>
<dbReference type="InterPro" id="IPR001245">
    <property type="entry name" value="Ser-Thr/Tyr_kinase_cat_dom"/>
</dbReference>
<keyword evidence="4" id="KW-1185">Reference proteome</keyword>
<dbReference type="STRING" id="74557.A0A1V9ZFG4"/>
<reference evidence="3 4" key="1">
    <citation type="journal article" date="2014" name="Genome Biol. Evol.">
        <title>The secreted proteins of Achlya hypogyna and Thraustotheca clavata identify the ancestral oomycete secretome and reveal gene acquisitions by horizontal gene transfer.</title>
        <authorList>
            <person name="Misner I."/>
            <person name="Blouin N."/>
            <person name="Leonard G."/>
            <person name="Richards T.A."/>
            <person name="Lane C.E."/>
        </authorList>
    </citation>
    <scope>NUCLEOTIDE SEQUENCE [LARGE SCALE GENOMIC DNA]</scope>
    <source>
        <strain evidence="3 4">ATCC 34112</strain>
    </source>
</reference>
<sequence>MKNFTYSTLEIDDSPGTTLKDMILPNTVSSLTFKNISALKLSTALTSSWPDITNLGILSCPNAFTTEKVNWPLKLTSLNIYKSLFRDIASLPSNLTYLLERINIFVSATYLFQLTIKTRNLGNNPIKSFNNVQLSKALKFFYCEAVNFTDITIDTNTADALNSLNVWDRTNNLVGFAISNSMISNTTNCAKNGGEIKQLFRGKTNYTVTACVVSTDSSVATKQPNNDSTSDSTANTGILIGAIVGGVVLIAIAAFLFICIQRKKRSTKDSLPEATYHTHHDPSPSSLQVLNENHLAPPMPNISLKAEYGESPQKLDSQLDLAHLEQHRMELIDLIVESNKPLASNAYGEVWLGSYGYQQVAIKRLNSHQPKQVQKFIDEITLMSQLDCEYIVKFVG</sequence>
<dbReference type="InterPro" id="IPR011009">
    <property type="entry name" value="Kinase-like_dom_sf"/>
</dbReference>
<protein>
    <recommendedName>
        <fullName evidence="2">Protein kinase domain-containing protein</fullName>
    </recommendedName>
</protein>
<feature type="non-terminal residue" evidence="3">
    <location>
        <position position="396"/>
    </location>
</feature>
<evidence type="ECO:0000256" key="1">
    <source>
        <dbReference type="SAM" id="Phobius"/>
    </source>
</evidence>
<gene>
    <name evidence="3" type="ORF">THRCLA_07176</name>
</gene>
<accession>A0A1V9ZFG4</accession>
<dbReference type="GO" id="GO:0005524">
    <property type="term" value="F:ATP binding"/>
    <property type="evidence" value="ECO:0007669"/>
    <property type="project" value="InterPro"/>
</dbReference>
<dbReference type="Proteomes" id="UP000243217">
    <property type="component" value="Unassembled WGS sequence"/>
</dbReference>
<dbReference type="GO" id="GO:0004672">
    <property type="term" value="F:protein kinase activity"/>
    <property type="evidence" value="ECO:0007669"/>
    <property type="project" value="InterPro"/>
</dbReference>
<dbReference type="InterPro" id="IPR000719">
    <property type="entry name" value="Prot_kinase_dom"/>
</dbReference>
<keyword evidence="1" id="KW-0472">Membrane</keyword>
<keyword evidence="1" id="KW-1133">Transmembrane helix</keyword>
<evidence type="ECO:0000313" key="3">
    <source>
        <dbReference type="EMBL" id="OQR96736.1"/>
    </source>
</evidence>
<dbReference type="PROSITE" id="PS50011">
    <property type="entry name" value="PROTEIN_KINASE_DOM"/>
    <property type="match status" value="1"/>
</dbReference>
<dbReference type="AlphaFoldDB" id="A0A1V9ZFG4"/>
<dbReference type="SUPFAM" id="SSF56112">
    <property type="entry name" value="Protein kinase-like (PK-like)"/>
    <property type="match status" value="1"/>
</dbReference>
<feature type="transmembrane region" description="Helical" evidence="1">
    <location>
        <begin position="238"/>
        <end position="260"/>
    </location>
</feature>
<proteinExistence type="predicted"/>
<dbReference type="EMBL" id="JNBS01001951">
    <property type="protein sequence ID" value="OQR96736.1"/>
    <property type="molecule type" value="Genomic_DNA"/>
</dbReference>
<dbReference type="OrthoDB" id="1055097at2759"/>
<name>A0A1V9ZFG4_9STRA</name>
<feature type="domain" description="Protein kinase" evidence="2">
    <location>
        <begin position="336"/>
        <end position="396"/>
    </location>
</feature>